<gene>
    <name evidence="1" type="ORF">BDY19DRAFT_914068</name>
</gene>
<protein>
    <submittedName>
        <fullName evidence="1">Uncharacterized protein</fullName>
    </submittedName>
</protein>
<proteinExistence type="predicted"/>
<accession>A0ACB8UJX7</accession>
<keyword evidence="2" id="KW-1185">Reference proteome</keyword>
<evidence type="ECO:0000313" key="1">
    <source>
        <dbReference type="EMBL" id="KAI0094692.1"/>
    </source>
</evidence>
<name>A0ACB8UJX7_9APHY</name>
<organism evidence="1 2">
    <name type="scientific">Irpex rosettiformis</name>
    <dbReference type="NCBI Taxonomy" id="378272"/>
    <lineage>
        <taxon>Eukaryota</taxon>
        <taxon>Fungi</taxon>
        <taxon>Dikarya</taxon>
        <taxon>Basidiomycota</taxon>
        <taxon>Agaricomycotina</taxon>
        <taxon>Agaricomycetes</taxon>
        <taxon>Polyporales</taxon>
        <taxon>Irpicaceae</taxon>
        <taxon>Irpex</taxon>
    </lineage>
</organism>
<dbReference type="Proteomes" id="UP001055072">
    <property type="component" value="Unassembled WGS sequence"/>
</dbReference>
<comment type="caution">
    <text evidence="1">The sequence shown here is derived from an EMBL/GenBank/DDBJ whole genome shotgun (WGS) entry which is preliminary data.</text>
</comment>
<sequence>MATIEKSSKDSNQSSATTNDQNAVDKLGEALAKTELQEDDNSLNANVQNAEQPARPLYVYKRPELLFLSQSPLVKPPDDMPALKYWFGDWNEQVGTKKEVESSGNGTNTRDRRFRRDADEGGEAPARQSFRSSLSQPSQMGNFRHQSLRTAERDRDRDSERERQRDERDREGQERLRNLSDKYDRERLAASSNSALRGKDRDPAPHLAPGPTAKGTQGQNGTTTRRTDARDTGRKKAGEASDDWRRAAENSRTLRDDRSDVTRRDRDRPRSRVRDSSRPRRDPSNGRRDRDKEDRDRPRRGDDRDDPRRDDDYRRDRDEYFTRREWDDRHRERFDRGSRDFDRDTDEDPRRWRDDGRRDERQARRDRDRTDRGWDRWEPSHDRERVDERDGRSKRTTGRDKRSGAPEDPKEKDERKEKEPAWMETYIPATSGGGILGGLGTDGELDGIQAWKKGMKEREKKDKDDDTQGEAGQKSDTPPAPQTKSDVTAPPEESPLDEIQMFKMMMRKEAAKKESDMPDSEASLLSASGSVAAAKDDSTFQTFSTLPASEVALQSAIPGPSTASNEGARLLSLLSQSSNDPAIITQPSKTATLSGPPSSDISPAVSRLFPIPATQTSERVTIDLSSPMAATHQFNPPAGSRLLAFGSRAVPSNIPGNKSLQPEHHVNPLTPSNTTAPRLGGMTPPLPGISVNMLAPGMDTFNPPSEPHFATNHRATPSDRSGRSYSPFSLSSRQHADDIPDGVRLSQTDPLGRPIIVPHPERHIIGSTSEVSSPYAEQGGSPNFSLSPSFELGGGIGGGGSSVGKGSRFAKFFDAKNREAQSNIGPRRTPVQPGLVPTPPLPGHNGITQSAAETRAMEDLFAMLQNSTQSHRASPQLQQTNRIPSGGSLYGQGPIDIQALQQQQHFAQQNVRLDSLYDSRLDDRNFVPDGLVPGLRPAPRPRSREPTGVLFNEQLDDPLHFNAQRIQQQRALEQLYPGQAQPFNQPGLSRGGITLQQAQLREIQLREAQIREAHLREVQLREAAAIREAQIREAQLRSQQGPPQRLPPGLANLGARPPHDPAQYLNSQLNATGGLLPNLQQGGPAQQRFDGFGGVGSFNGPGGARGPVPGPHHQTPAFNGLGPANVNAELRNQNQILALGGGGLGGNPRGLGPGFPQQQQLQAQQLALRQQQQHLPPQVLQQHNMVPPHIQLQQQNIHVGNTQGTADLMALLMGGPRE</sequence>
<dbReference type="EMBL" id="MU274900">
    <property type="protein sequence ID" value="KAI0094692.1"/>
    <property type="molecule type" value="Genomic_DNA"/>
</dbReference>
<evidence type="ECO:0000313" key="2">
    <source>
        <dbReference type="Proteomes" id="UP001055072"/>
    </source>
</evidence>
<reference evidence="1" key="1">
    <citation type="journal article" date="2021" name="Environ. Microbiol.">
        <title>Gene family expansions and transcriptome signatures uncover fungal adaptations to wood decay.</title>
        <authorList>
            <person name="Hage H."/>
            <person name="Miyauchi S."/>
            <person name="Viragh M."/>
            <person name="Drula E."/>
            <person name="Min B."/>
            <person name="Chaduli D."/>
            <person name="Navarro D."/>
            <person name="Favel A."/>
            <person name="Norest M."/>
            <person name="Lesage-Meessen L."/>
            <person name="Balint B."/>
            <person name="Merenyi Z."/>
            <person name="de Eugenio L."/>
            <person name="Morin E."/>
            <person name="Martinez A.T."/>
            <person name="Baldrian P."/>
            <person name="Stursova M."/>
            <person name="Martinez M.J."/>
            <person name="Novotny C."/>
            <person name="Magnuson J.K."/>
            <person name="Spatafora J.W."/>
            <person name="Maurice S."/>
            <person name="Pangilinan J."/>
            <person name="Andreopoulos W."/>
            <person name="LaButti K."/>
            <person name="Hundley H."/>
            <person name="Na H."/>
            <person name="Kuo A."/>
            <person name="Barry K."/>
            <person name="Lipzen A."/>
            <person name="Henrissat B."/>
            <person name="Riley R."/>
            <person name="Ahrendt S."/>
            <person name="Nagy L.G."/>
            <person name="Grigoriev I.V."/>
            <person name="Martin F."/>
            <person name="Rosso M.N."/>
        </authorList>
    </citation>
    <scope>NUCLEOTIDE SEQUENCE</scope>
    <source>
        <strain evidence="1">CBS 384.51</strain>
    </source>
</reference>